<comment type="caution">
    <text evidence="3">The sequence shown here is derived from an EMBL/GenBank/DDBJ whole genome shotgun (WGS) entry which is preliminary data.</text>
</comment>
<reference evidence="3 4" key="1">
    <citation type="journal article" date="2019" name="Genome Biol. Evol.">
        <title>Insights into the evolution of the New World diploid cottons (Gossypium, subgenus Houzingenia) based on genome sequencing.</title>
        <authorList>
            <person name="Grover C.E."/>
            <person name="Arick M.A. 2nd"/>
            <person name="Thrash A."/>
            <person name="Conover J.L."/>
            <person name="Sanders W.S."/>
            <person name="Peterson D.G."/>
            <person name="Frelichowski J.E."/>
            <person name="Scheffler J.A."/>
            <person name="Scheffler B.E."/>
            <person name="Wendel J.F."/>
        </authorList>
    </citation>
    <scope>NUCLEOTIDE SEQUENCE [LARGE SCALE GENOMIC DNA]</scope>
    <source>
        <strain evidence="3">185</strain>
        <tissue evidence="3">Leaf</tissue>
    </source>
</reference>
<feature type="coiled-coil region" evidence="1">
    <location>
        <begin position="209"/>
        <end position="257"/>
    </location>
</feature>
<dbReference type="AlphaFoldDB" id="A0A7J8YVK0"/>
<proteinExistence type="predicted"/>
<keyword evidence="4" id="KW-1185">Reference proteome</keyword>
<evidence type="ECO:0000256" key="1">
    <source>
        <dbReference type="SAM" id="Coils"/>
    </source>
</evidence>
<dbReference type="PANTHER" id="PTHR48200:SF1">
    <property type="entry name" value="AMINOTRANSFERASE-LIKE PLANT MOBILE DOMAIN-CONTAINING PROTEIN"/>
    <property type="match status" value="1"/>
</dbReference>
<dbReference type="InterPro" id="IPR056647">
    <property type="entry name" value="DUF7745"/>
</dbReference>
<dbReference type="Proteomes" id="UP000593577">
    <property type="component" value="Unassembled WGS sequence"/>
</dbReference>
<protein>
    <recommendedName>
        <fullName evidence="2">DUF7745 domain-containing protein</fullName>
    </recommendedName>
</protein>
<dbReference type="PANTHER" id="PTHR48200">
    <property type="entry name" value="PROTEIN, PUTATIVE-RELATED"/>
    <property type="match status" value="1"/>
</dbReference>
<dbReference type="EMBL" id="JABFAA010355461">
    <property type="protein sequence ID" value="MBA0703144.1"/>
    <property type="molecule type" value="Genomic_DNA"/>
</dbReference>
<evidence type="ECO:0000259" key="2">
    <source>
        <dbReference type="Pfam" id="PF24924"/>
    </source>
</evidence>
<accession>A0A7J8YVK0</accession>
<keyword evidence="1" id="KW-0175">Coiled coil</keyword>
<sequence>MNISGMSEQWVAAQIKQKGDGKCIPWNSLRDLILAHPDLIFALSIYELVVFPKALGHVDEVVSDLFDRLDKKVTPVPVILAETFRSLNMCRRAGEGRFIGCAQLLLAWFHNHLWRVEKVSYRVFSENYSSLKELVATRRRDDISKEKWMAILQNLQDEDYRLRQFIQATHGLAQCEFSYKGDNYKKKVRDHQIKSQGTRVGKVASTVRNHNSTLELKASLNKIEELKRKIEKLKTALQNCELRVELLEANNEHWKEQLHHSQVQGDVLSLKYESESDRGQELAWLLKKVKALSIREKPYMFYRDKYPDPTGGVPMRCTSYYQTPTISGRGKRQKITPRKKENEVNNASMYNKRYSKPITDLGERPGKVRDFCKFHDEEGHEIQECIELRALIQGLMDNKELEFFKYAKGLEGKYVYTSEEGSTKKVYKANHPVVIISRQKINKVGAGIAPRVLMQKLVSFPYKDSKRFPWSYDCNVTILGEENPVSTSEEG</sequence>
<organism evidence="3 4">
    <name type="scientific">Gossypium aridum</name>
    <name type="common">American cotton</name>
    <name type="synonym">Erioxylum aridum</name>
    <dbReference type="NCBI Taxonomy" id="34290"/>
    <lineage>
        <taxon>Eukaryota</taxon>
        <taxon>Viridiplantae</taxon>
        <taxon>Streptophyta</taxon>
        <taxon>Embryophyta</taxon>
        <taxon>Tracheophyta</taxon>
        <taxon>Spermatophyta</taxon>
        <taxon>Magnoliopsida</taxon>
        <taxon>eudicotyledons</taxon>
        <taxon>Gunneridae</taxon>
        <taxon>Pentapetalae</taxon>
        <taxon>rosids</taxon>
        <taxon>malvids</taxon>
        <taxon>Malvales</taxon>
        <taxon>Malvaceae</taxon>
        <taxon>Malvoideae</taxon>
        <taxon>Gossypium</taxon>
    </lineage>
</organism>
<evidence type="ECO:0000313" key="3">
    <source>
        <dbReference type="EMBL" id="MBA0703144.1"/>
    </source>
</evidence>
<dbReference type="Pfam" id="PF24924">
    <property type="entry name" value="DUF7745"/>
    <property type="match status" value="1"/>
</dbReference>
<name>A0A7J8YVK0_GOSAI</name>
<feature type="domain" description="DUF7745" evidence="2">
    <location>
        <begin position="40"/>
        <end position="159"/>
    </location>
</feature>
<evidence type="ECO:0000313" key="4">
    <source>
        <dbReference type="Proteomes" id="UP000593577"/>
    </source>
</evidence>
<gene>
    <name evidence="3" type="ORF">Goari_027373</name>
</gene>